<accession>A0A9N9CF73</accession>
<dbReference type="EMBL" id="CAJVQA010004387">
    <property type="protein sequence ID" value="CAG8597763.1"/>
    <property type="molecule type" value="Genomic_DNA"/>
</dbReference>
<keyword evidence="2" id="KW-1185">Reference proteome</keyword>
<dbReference type="OrthoDB" id="2413945at2759"/>
<proteinExistence type="predicted"/>
<evidence type="ECO:0000313" key="1">
    <source>
        <dbReference type="EMBL" id="CAG8597763.1"/>
    </source>
</evidence>
<dbReference type="AlphaFoldDB" id="A0A9N9CF73"/>
<sequence>MISTENPKYSKDLVCKEALDAWNKIKLKPKNEIKNTIGYLIKDAASTTQYLNLVQYFNTATLTQNKITKKIVVPGAPPSNAAPKYKLMNCIQNLKQVLNNEDKKLQSLKKIANYQYKCKEKKDQDLNKHQQVVKYDSPGHPSVLHKYPDLLEHIHKSIEFSAANSKRIKEVIKVQTVNHLQEALKSKYDKHLSQSTKQNNIFRKPVVTEYIDMKSISVSDNISWEWIEIYTRICKYSLDVKKCNNIKYCSPKRCKEAASYLALNDGFLSS</sequence>
<protein>
    <submittedName>
        <fullName evidence="1">4192_t:CDS:1</fullName>
    </submittedName>
</protein>
<dbReference type="Proteomes" id="UP000789759">
    <property type="component" value="Unassembled WGS sequence"/>
</dbReference>
<reference evidence="1" key="1">
    <citation type="submission" date="2021-06" db="EMBL/GenBank/DDBJ databases">
        <authorList>
            <person name="Kallberg Y."/>
            <person name="Tangrot J."/>
            <person name="Rosling A."/>
        </authorList>
    </citation>
    <scope>NUCLEOTIDE SEQUENCE</scope>
    <source>
        <strain evidence="1">FL966</strain>
    </source>
</reference>
<name>A0A9N9CF73_9GLOM</name>
<organism evidence="1 2">
    <name type="scientific">Cetraspora pellucida</name>
    <dbReference type="NCBI Taxonomy" id="1433469"/>
    <lineage>
        <taxon>Eukaryota</taxon>
        <taxon>Fungi</taxon>
        <taxon>Fungi incertae sedis</taxon>
        <taxon>Mucoromycota</taxon>
        <taxon>Glomeromycotina</taxon>
        <taxon>Glomeromycetes</taxon>
        <taxon>Diversisporales</taxon>
        <taxon>Gigasporaceae</taxon>
        <taxon>Cetraspora</taxon>
    </lineage>
</organism>
<evidence type="ECO:0000313" key="2">
    <source>
        <dbReference type="Proteomes" id="UP000789759"/>
    </source>
</evidence>
<comment type="caution">
    <text evidence="1">The sequence shown here is derived from an EMBL/GenBank/DDBJ whole genome shotgun (WGS) entry which is preliminary data.</text>
</comment>
<gene>
    <name evidence="1" type="ORF">CPELLU_LOCUS6844</name>
</gene>